<keyword evidence="1" id="KW-0472">Membrane</keyword>
<keyword evidence="1" id="KW-0812">Transmembrane</keyword>
<dbReference type="EMBL" id="JAHLFQ010000015">
    <property type="protein sequence ID" value="MBU3803263.1"/>
    <property type="molecule type" value="Genomic_DNA"/>
</dbReference>
<dbReference type="AlphaFoldDB" id="A0A9E2KAS7"/>
<evidence type="ECO:0000256" key="1">
    <source>
        <dbReference type="SAM" id="Phobius"/>
    </source>
</evidence>
<dbReference type="Proteomes" id="UP000824229">
    <property type="component" value="Unassembled WGS sequence"/>
</dbReference>
<evidence type="ECO:0000313" key="3">
    <source>
        <dbReference type="Proteomes" id="UP000824229"/>
    </source>
</evidence>
<accession>A0A9E2KAS7</accession>
<comment type="caution">
    <text evidence="2">The sequence shown here is derived from an EMBL/GenBank/DDBJ whole genome shotgun (WGS) entry which is preliminary data.</text>
</comment>
<gene>
    <name evidence="2" type="ORF">H9872_00700</name>
</gene>
<feature type="transmembrane region" description="Helical" evidence="1">
    <location>
        <begin position="12"/>
        <end position="30"/>
    </location>
</feature>
<evidence type="ECO:0000313" key="2">
    <source>
        <dbReference type="EMBL" id="MBU3803263.1"/>
    </source>
</evidence>
<name>A0A9E2KAS7_9FIRM</name>
<organism evidence="2 3">
    <name type="scientific">Candidatus Cellulosilyticum pullistercoris</name>
    <dbReference type="NCBI Taxonomy" id="2838521"/>
    <lineage>
        <taxon>Bacteria</taxon>
        <taxon>Bacillati</taxon>
        <taxon>Bacillota</taxon>
        <taxon>Clostridia</taxon>
        <taxon>Lachnospirales</taxon>
        <taxon>Cellulosilyticaceae</taxon>
        <taxon>Cellulosilyticum</taxon>
    </lineage>
</organism>
<proteinExistence type="predicted"/>
<keyword evidence="1" id="KW-1133">Transmembrane helix</keyword>
<protein>
    <submittedName>
        <fullName evidence="2">Uncharacterized protein</fullName>
    </submittedName>
</protein>
<sequence length="107" mass="12234">MFGNKKEKKVLVLVMTLLICSLIIMGSLIFRRPTYKQITALQSGMTTKEVVHNLGRLYEDIGSGTIVLRYYLKDRKAAAMLTFYQDKLVNVIVKYPTGEIECIIRTD</sequence>
<reference evidence="2" key="2">
    <citation type="submission" date="2021-04" db="EMBL/GenBank/DDBJ databases">
        <authorList>
            <person name="Gilroy R."/>
        </authorList>
    </citation>
    <scope>NUCLEOTIDE SEQUENCE</scope>
    <source>
        <strain evidence="2">B5-657</strain>
    </source>
</reference>
<reference evidence="2" key="1">
    <citation type="journal article" date="2021" name="PeerJ">
        <title>Extensive microbial diversity within the chicken gut microbiome revealed by metagenomics and culture.</title>
        <authorList>
            <person name="Gilroy R."/>
            <person name="Ravi A."/>
            <person name="Getino M."/>
            <person name="Pursley I."/>
            <person name="Horton D.L."/>
            <person name="Alikhan N.F."/>
            <person name="Baker D."/>
            <person name="Gharbi K."/>
            <person name="Hall N."/>
            <person name="Watson M."/>
            <person name="Adriaenssens E.M."/>
            <person name="Foster-Nyarko E."/>
            <person name="Jarju S."/>
            <person name="Secka A."/>
            <person name="Antonio M."/>
            <person name="Oren A."/>
            <person name="Chaudhuri R.R."/>
            <person name="La Ragione R."/>
            <person name="Hildebrand F."/>
            <person name="Pallen M.J."/>
        </authorList>
    </citation>
    <scope>NUCLEOTIDE SEQUENCE</scope>
    <source>
        <strain evidence="2">B5-657</strain>
    </source>
</reference>